<keyword evidence="2" id="KW-0223">Dioxygenase</keyword>
<gene>
    <name evidence="2" type="ORF">FHX42_000661</name>
</gene>
<dbReference type="Pfam" id="PF00903">
    <property type="entry name" value="Glyoxalase"/>
    <property type="match status" value="1"/>
</dbReference>
<proteinExistence type="predicted"/>
<dbReference type="CDD" id="cd07263">
    <property type="entry name" value="VOC_like"/>
    <property type="match status" value="1"/>
</dbReference>
<keyword evidence="3" id="KW-1185">Reference proteome</keyword>
<dbReference type="InterPro" id="IPR004360">
    <property type="entry name" value="Glyas_Fos-R_dOase_dom"/>
</dbReference>
<dbReference type="EMBL" id="JACGWZ010000001">
    <property type="protein sequence ID" value="MBA8823332.1"/>
    <property type="molecule type" value="Genomic_DNA"/>
</dbReference>
<dbReference type="PROSITE" id="PS51819">
    <property type="entry name" value="VOC"/>
    <property type="match status" value="1"/>
</dbReference>
<keyword evidence="2" id="KW-0456">Lyase</keyword>
<protein>
    <submittedName>
        <fullName evidence="2">Catechol 2,3-dioxygenase-like lactoylglutathione lyase family enzyme</fullName>
    </submittedName>
</protein>
<keyword evidence="2" id="KW-0560">Oxidoreductase</keyword>
<dbReference type="InterPro" id="IPR029068">
    <property type="entry name" value="Glyas_Bleomycin-R_OHBP_Dase"/>
</dbReference>
<dbReference type="PANTHER" id="PTHR36437:SF2">
    <property type="entry name" value="GLYOXALASE_BLEOMYCIN RESISTANCE PROTEIN_DIOXYGENASE"/>
    <property type="match status" value="1"/>
</dbReference>
<evidence type="ECO:0000313" key="3">
    <source>
        <dbReference type="Proteomes" id="UP000569329"/>
    </source>
</evidence>
<dbReference type="AlphaFoldDB" id="A0A839DMZ6"/>
<dbReference type="Gene3D" id="3.10.180.10">
    <property type="entry name" value="2,3-Dihydroxybiphenyl 1,2-Dioxygenase, domain 1"/>
    <property type="match status" value="1"/>
</dbReference>
<feature type="domain" description="VOC" evidence="1">
    <location>
        <begin position="3"/>
        <end position="127"/>
    </location>
</feature>
<comment type="caution">
    <text evidence="2">The sequence shown here is derived from an EMBL/GenBank/DDBJ whole genome shotgun (WGS) entry which is preliminary data.</text>
</comment>
<dbReference type="Proteomes" id="UP000569329">
    <property type="component" value="Unassembled WGS sequence"/>
</dbReference>
<dbReference type="GO" id="GO:0016829">
    <property type="term" value="F:lyase activity"/>
    <property type="evidence" value="ECO:0007669"/>
    <property type="project" value="UniProtKB-KW"/>
</dbReference>
<evidence type="ECO:0000259" key="1">
    <source>
        <dbReference type="PROSITE" id="PS51819"/>
    </source>
</evidence>
<dbReference type="RefSeq" id="WP_182542660.1">
    <property type="nucleotide sequence ID" value="NZ_JACGWZ010000001.1"/>
</dbReference>
<name>A0A839DMZ6_9PSEU</name>
<evidence type="ECO:0000313" key="2">
    <source>
        <dbReference type="EMBL" id="MBA8823332.1"/>
    </source>
</evidence>
<reference evidence="2 3" key="1">
    <citation type="submission" date="2020-07" db="EMBL/GenBank/DDBJ databases">
        <title>Sequencing the genomes of 1000 actinobacteria strains.</title>
        <authorList>
            <person name="Klenk H.-P."/>
        </authorList>
    </citation>
    <scope>NUCLEOTIDE SEQUENCE [LARGE SCALE GENOMIC DNA]</scope>
    <source>
        <strain evidence="2 3">DSM 45975</strain>
    </source>
</reference>
<dbReference type="PANTHER" id="PTHR36437">
    <property type="entry name" value="GLYOXALASE/BLEOMYCIN RESISTANCE PROTEIN/DIOXYGENASE"/>
    <property type="match status" value="1"/>
</dbReference>
<organism evidence="2 3">
    <name type="scientific">Halosaccharopolyspora lacisalsi</name>
    <dbReference type="NCBI Taxonomy" id="1000566"/>
    <lineage>
        <taxon>Bacteria</taxon>
        <taxon>Bacillati</taxon>
        <taxon>Actinomycetota</taxon>
        <taxon>Actinomycetes</taxon>
        <taxon>Pseudonocardiales</taxon>
        <taxon>Pseudonocardiaceae</taxon>
        <taxon>Halosaccharopolyspora</taxon>
    </lineage>
</organism>
<dbReference type="SUPFAM" id="SSF54593">
    <property type="entry name" value="Glyoxalase/Bleomycin resistance protein/Dihydroxybiphenyl dioxygenase"/>
    <property type="match status" value="1"/>
</dbReference>
<sequence length="130" mass="14710">MSRLGLVTLVVDDYDEAVTFYTGTLGFELVEDTPLDDGKRWVVVRPRGARETALLLARAATPHQRTRVGDQTGGRVGMFLYTDDFDRDHRRMAAAGVVFEEFPRNEPYGRVAVFHDLHGNRWDLLQPTSS</sequence>
<dbReference type="GO" id="GO:0051213">
    <property type="term" value="F:dioxygenase activity"/>
    <property type="evidence" value="ECO:0007669"/>
    <property type="project" value="UniProtKB-KW"/>
</dbReference>
<accession>A0A839DMZ6</accession>
<dbReference type="InterPro" id="IPR037523">
    <property type="entry name" value="VOC_core"/>
</dbReference>